<gene>
    <name evidence="4" type="ORF">M3P21_10015</name>
</gene>
<reference evidence="4" key="1">
    <citation type="submission" date="2022-05" db="EMBL/GenBank/DDBJ databases">
        <authorList>
            <person name="Park J.-S."/>
        </authorList>
    </citation>
    <scope>NUCLEOTIDE SEQUENCE</scope>
    <source>
        <strain evidence="4">2012CJ41-6</strain>
    </source>
</reference>
<keyword evidence="1 4" id="KW-0489">Methyltransferase</keyword>
<evidence type="ECO:0000313" key="5">
    <source>
        <dbReference type="Proteomes" id="UP001203880"/>
    </source>
</evidence>
<dbReference type="EMBL" id="JAMFMB010000010">
    <property type="protein sequence ID" value="MCL6283864.1"/>
    <property type="molecule type" value="Genomic_DNA"/>
</dbReference>
<evidence type="ECO:0000256" key="3">
    <source>
        <dbReference type="ARBA" id="ARBA00022691"/>
    </source>
</evidence>
<dbReference type="PANTHER" id="PTHR43464:SF19">
    <property type="entry name" value="UBIQUINONE BIOSYNTHESIS O-METHYLTRANSFERASE, MITOCHONDRIAL"/>
    <property type="match status" value="1"/>
</dbReference>
<dbReference type="InterPro" id="IPR029063">
    <property type="entry name" value="SAM-dependent_MTases_sf"/>
</dbReference>
<dbReference type="PANTHER" id="PTHR43464">
    <property type="entry name" value="METHYLTRANSFERASE"/>
    <property type="match status" value="1"/>
</dbReference>
<comment type="caution">
    <text evidence="4">The sequence shown here is derived from an EMBL/GenBank/DDBJ whole genome shotgun (WGS) entry which is preliminary data.</text>
</comment>
<protein>
    <submittedName>
        <fullName evidence="4">Class I SAM-dependent methyltransferase</fullName>
    </submittedName>
</protein>
<dbReference type="Proteomes" id="UP001203880">
    <property type="component" value="Unassembled WGS sequence"/>
</dbReference>
<sequence length="209" mass="22185">MKPGGDASVADILAAYDAAAETLTRRLEALNTATVLQPVARFLPTAPARVLDVGAGTGRDAAWFAGQGHQVWAAEPVDSLRLAAQNLHAGVDITWLEDGLPDLAQATALGTGFDLVLVNAVWHHVPPAYRAASISALAGLTGPGGRLILSLREGPSDSARPAFPADVDRTIDLVVAQGLKLERRSWVEAVQPENRRSGVIFTWLVFLRE</sequence>
<keyword evidence="3" id="KW-0949">S-adenosyl-L-methionine</keyword>
<proteinExistence type="predicted"/>
<dbReference type="SUPFAM" id="SSF53335">
    <property type="entry name" value="S-adenosyl-L-methionine-dependent methyltransferases"/>
    <property type="match status" value="1"/>
</dbReference>
<dbReference type="GO" id="GO:0008168">
    <property type="term" value="F:methyltransferase activity"/>
    <property type="evidence" value="ECO:0007669"/>
    <property type="project" value="UniProtKB-KW"/>
</dbReference>
<dbReference type="CDD" id="cd02440">
    <property type="entry name" value="AdoMet_MTases"/>
    <property type="match status" value="1"/>
</dbReference>
<keyword evidence="5" id="KW-1185">Reference proteome</keyword>
<dbReference type="RefSeq" id="WP_249709742.1">
    <property type="nucleotide sequence ID" value="NZ_JAMFMB010000010.1"/>
</dbReference>
<name>A0ABT0Q4M2_9RHOB</name>
<keyword evidence="2" id="KW-0808">Transferase</keyword>
<dbReference type="GO" id="GO:0032259">
    <property type="term" value="P:methylation"/>
    <property type="evidence" value="ECO:0007669"/>
    <property type="project" value="UniProtKB-KW"/>
</dbReference>
<organism evidence="4 5">
    <name type="scientific">Ruegeria spongiae</name>
    <dbReference type="NCBI Taxonomy" id="2942209"/>
    <lineage>
        <taxon>Bacteria</taxon>
        <taxon>Pseudomonadati</taxon>
        <taxon>Pseudomonadota</taxon>
        <taxon>Alphaproteobacteria</taxon>
        <taxon>Rhodobacterales</taxon>
        <taxon>Roseobacteraceae</taxon>
        <taxon>Ruegeria</taxon>
    </lineage>
</organism>
<accession>A0ABT0Q4M2</accession>
<dbReference type="Pfam" id="PF13489">
    <property type="entry name" value="Methyltransf_23"/>
    <property type="match status" value="1"/>
</dbReference>
<evidence type="ECO:0000313" key="4">
    <source>
        <dbReference type="EMBL" id="MCL6283864.1"/>
    </source>
</evidence>
<dbReference type="Gene3D" id="3.40.50.150">
    <property type="entry name" value="Vaccinia Virus protein VP39"/>
    <property type="match status" value="1"/>
</dbReference>
<evidence type="ECO:0000256" key="2">
    <source>
        <dbReference type="ARBA" id="ARBA00022679"/>
    </source>
</evidence>
<evidence type="ECO:0000256" key="1">
    <source>
        <dbReference type="ARBA" id="ARBA00022603"/>
    </source>
</evidence>